<name>A0A8T2NTX2_9TELE</name>
<sequence length="156" mass="16827">MLSPHPYSSLDGTIVPLSHLARVYSTLQVPSAEHAVIQDLAIHLLRHAPVLGDQEDLGIQQMGRAEFRFMKRPVSTQQDLMSTPPQECTNSCVEPSGRNCRDTCQGCAPGIAFIPPYIRVVTWEGSGFPQVEKSFWTGCPVVTAESVGTSDGCGGA</sequence>
<feature type="non-terminal residue" evidence="1">
    <location>
        <position position="156"/>
    </location>
</feature>
<gene>
    <name evidence="1" type="ORF">JZ751_019796</name>
</gene>
<dbReference type="Proteomes" id="UP000824540">
    <property type="component" value="Unassembled WGS sequence"/>
</dbReference>
<dbReference type="AlphaFoldDB" id="A0A8T2NTX2"/>
<comment type="caution">
    <text evidence="1">The sequence shown here is derived from an EMBL/GenBank/DDBJ whole genome shotgun (WGS) entry which is preliminary data.</text>
</comment>
<evidence type="ECO:0000313" key="1">
    <source>
        <dbReference type="EMBL" id="KAG9341042.1"/>
    </source>
</evidence>
<accession>A0A8T2NTX2</accession>
<proteinExistence type="predicted"/>
<evidence type="ECO:0000313" key="2">
    <source>
        <dbReference type="Proteomes" id="UP000824540"/>
    </source>
</evidence>
<dbReference type="EMBL" id="JAFBMS010000038">
    <property type="protein sequence ID" value="KAG9341042.1"/>
    <property type="molecule type" value="Genomic_DNA"/>
</dbReference>
<reference evidence="1" key="1">
    <citation type="thesis" date="2021" institute="BYU ScholarsArchive" country="Provo, UT, USA">
        <title>Applications of and Algorithms for Genome Assembly and Genomic Analyses with an Emphasis on Marine Teleosts.</title>
        <authorList>
            <person name="Pickett B.D."/>
        </authorList>
    </citation>
    <scope>NUCLEOTIDE SEQUENCE</scope>
    <source>
        <strain evidence="1">HI-2016</strain>
    </source>
</reference>
<keyword evidence="2" id="KW-1185">Reference proteome</keyword>
<protein>
    <submittedName>
        <fullName evidence="1">Uncharacterized protein</fullName>
    </submittedName>
</protein>
<organism evidence="1 2">
    <name type="scientific">Albula glossodonta</name>
    <name type="common">roundjaw bonefish</name>
    <dbReference type="NCBI Taxonomy" id="121402"/>
    <lineage>
        <taxon>Eukaryota</taxon>
        <taxon>Metazoa</taxon>
        <taxon>Chordata</taxon>
        <taxon>Craniata</taxon>
        <taxon>Vertebrata</taxon>
        <taxon>Euteleostomi</taxon>
        <taxon>Actinopterygii</taxon>
        <taxon>Neopterygii</taxon>
        <taxon>Teleostei</taxon>
        <taxon>Albuliformes</taxon>
        <taxon>Albulidae</taxon>
        <taxon>Albula</taxon>
    </lineage>
</organism>